<feature type="domain" description="Thiamine pyrophosphate enzyme central" evidence="15">
    <location>
        <begin position="192"/>
        <end position="327"/>
    </location>
</feature>
<dbReference type="OrthoDB" id="4494979at2"/>
<dbReference type="InterPro" id="IPR029061">
    <property type="entry name" value="THDP-binding"/>
</dbReference>
<dbReference type="CDD" id="cd07035">
    <property type="entry name" value="TPP_PYR_POX_like"/>
    <property type="match status" value="1"/>
</dbReference>
<comment type="catalytic activity">
    <reaction evidence="13 14">
        <text>2 pyruvate + H(+) = (2S)-2-acetolactate + CO2</text>
        <dbReference type="Rhea" id="RHEA:25249"/>
        <dbReference type="ChEBI" id="CHEBI:15361"/>
        <dbReference type="ChEBI" id="CHEBI:15378"/>
        <dbReference type="ChEBI" id="CHEBI:16526"/>
        <dbReference type="ChEBI" id="CHEBI:58476"/>
        <dbReference type="EC" id="2.2.1.6"/>
    </reaction>
</comment>
<keyword evidence="6" id="KW-0285">Flavoprotein</keyword>
<feature type="domain" description="Thiamine pyrophosphate enzyme TPP-binding" evidence="16">
    <location>
        <begin position="386"/>
        <end position="533"/>
    </location>
</feature>
<dbReference type="STRING" id="159292.SAMN05192546_10299"/>
<dbReference type="UniPathway" id="UPA00047">
    <property type="reaction ID" value="UER00055"/>
</dbReference>
<evidence type="ECO:0000256" key="7">
    <source>
        <dbReference type="ARBA" id="ARBA00022679"/>
    </source>
</evidence>
<dbReference type="NCBIfam" id="TIGR00118">
    <property type="entry name" value="acolac_lg"/>
    <property type="match status" value="1"/>
</dbReference>
<organism evidence="18 19">
    <name type="scientific">Tindallia californiensis</name>
    <dbReference type="NCBI Taxonomy" id="159292"/>
    <lineage>
        <taxon>Bacteria</taxon>
        <taxon>Bacillati</taxon>
        <taxon>Bacillota</taxon>
        <taxon>Clostridia</taxon>
        <taxon>Peptostreptococcales</taxon>
        <taxon>Tindalliaceae</taxon>
        <taxon>Tindallia</taxon>
    </lineage>
</organism>
<dbReference type="UniPathway" id="UPA00049">
    <property type="reaction ID" value="UER00059"/>
</dbReference>
<comment type="cofactor">
    <cofactor evidence="14">
        <name>Mg(2+)</name>
        <dbReference type="ChEBI" id="CHEBI:18420"/>
    </cofactor>
    <text evidence="14">Binds 1 Mg(2+) ion per subunit.</text>
</comment>
<dbReference type="EC" id="2.2.1.6" evidence="4 14"/>
<dbReference type="PANTHER" id="PTHR18968:SF13">
    <property type="entry name" value="ACETOLACTATE SYNTHASE CATALYTIC SUBUNIT, MITOCHONDRIAL"/>
    <property type="match status" value="1"/>
</dbReference>
<dbReference type="InterPro" id="IPR012000">
    <property type="entry name" value="Thiamin_PyroP_enz_cen_dom"/>
</dbReference>
<evidence type="ECO:0000256" key="11">
    <source>
        <dbReference type="ARBA" id="ARBA00023052"/>
    </source>
</evidence>
<evidence type="ECO:0000259" key="15">
    <source>
        <dbReference type="Pfam" id="PF00205"/>
    </source>
</evidence>
<comment type="similarity">
    <text evidence="3 14">Belongs to the TPP enzyme family.</text>
</comment>
<dbReference type="InterPro" id="IPR011766">
    <property type="entry name" value="TPP_enzyme_TPP-bd"/>
</dbReference>
<dbReference type="Pfam" id="PF02775">
    <property type="entry name" value="TPP_enzyme_C"/>
    <property type="match status" value="1"/>
</dbReference>
<dbReference type="PROSITE" id="PS00187">
    <property type="entry name" value="TPP_ENZYMES"/>
    <property type="match status" value="1"/>
</dbReference>
<dbReference type="Proteomes" id="UP000199230">
    <property type="component" value="Unassembled WGS sequence"/>
</dbReference>
<reference evidence="18 19" key="1">
    <citation type="submission" date="2016-10" db="EMBL/GenBank/DDBJ databases">
        <authorList>
            <person name="de Groot N.N."/>
        </authorList>
    </citation>
    <scope>NUCLEOTIDE SEQUENCE [LARGE SCALE GENOMIC DNA]</scope>
    <source>
        <strain evidence="18 19">APO</strain>
    </source>
</reference>
<dbReference type="GO" id="GO:0000287">
    <property type="term" value="F:magnesium ion binding"/>
    <property type="evidence" value="ECO:0007669"/>
    <property type="project" value="UniProtKB-UniRule"/>
</dbReference>
<dbReference type="SUPFAM" id="SSF52467">
    <property type="entry name" value="DHS-like NAD/FAD-binding domain"/>
    <property type="match status" value="1"/>
</dbReference>
<dbReference type="FunFam" id="3.40.50.970:FF:000007">
    <property type="entry name" value="Acetolactate synthase"/>
    <property type="match status" value="1"/>
</dbReference>
<dbReference type="FunFam" id="3.40.50.970:FF:000016">
    <property type="entry name" value="Acetolactate synthase"/>
    <property type="match status" value="1"/>
</dbReference>
<dbReference type="InterPro" id="IPR029035">
    <property type="entry name" value="DHS-like_NAD/FAD-binding_dom"/>
</dbReference>
<accession>A0A1H3JUH7</accession>
<evidence type="ECO:0000313" key="18">
    <source>
        <dbReference type="EMBL" id="SDY42998.1"/>
    </source>
</evidence>
<evidence type="ECO:0000256" key="1">
    <source>
        <dbReference type="ARBA" id="ARBA00004974"/>
    </source>
</evidence>
<dbReference type="GO" id="GO:0009097">
    <property type="term" value="P:isoleucine biosynthetic process"/>
    <property type="evidence" value="ECO:0007669"/>
    <property type="project" value="UniProtKB-UniPathway"/>
</dbReference>
<dbReference type="Gene3D" id="3.40.50.970">
    <property type="match status" value="2"/>
</dbReference>
<dbReference type="Gene3D" id="3.40.50.1220">
    <property type="entry name" value="TPP-binding domain"/>
    <property type="match status" value="1"/>
</dbReference>
<keyword evidence="9" id="KW-0274">FAD</keyword>
<evidence type="ECO:0000256" key="12">
    <source>
        <dbReference type="ARBA" id="ARBA00023304"/>
    </source>
</evidence>
<name>A0A1H3JUH7_9FIRM</name>
<dbReference type="InterPro" id="IPR000399">
    <property type="entry name" value="TPP-bd_CS"/>
</dbReference>
<dbReference type="EMBL" id="FNPV01000002">
    <property type="protein sequence ID" value="SDY42998.1"/>
    <property type="molecule type" value="Genomic_DNA"/>
</dbReference>
<sequence>MRLNGSQILMECLLEHNVDTVFGYPGGAVINIYDAIYEYQDRIKHILTAHEQGASHAADGYARSTGKVGVCIATSGPGATNLVTGIATAYMDSVPMVAITGNVPVALLGKDSFQEVDITGITMPITKHNFIVKKVEDLAPTIRRAFYIAQEGRPGPVLVDIPKDVTVALAEYKKETMKPAFEHTDSICEETLDAVVELINASKKPFILTGGGVIRSDASQETLALVEKIQSPVASSLMGLGGIPTNHELFTGMIGMHGSKTSNLASSECDLFIAIGSRFSDRITSNIKLFASEANIVHIDIDPAEINKNIQTFYHMAGDVKASLKRLNEKLKEKVSKERYQWKEQIIQWKEQYPLEKNQNGAIKPHYVIRKLSELTSGKAIITTEVGQSQMWSAQYYDYVLPRTFLSSGGLGTMGYGLGASLGAKLGNPDKIVVNIAGDGSFCMNNNELATAVHYHLPVIVLVLDNQVLGMVRQWQDLFFDKRFSQTDRNRCTDFIKLAEAYGAKGYRMERVEDVEPILKEALTQTVPVVIHCPIDPDDKVFPMVPPGAAIKDLIMEESQE</sequence>
<keyword evidence="8 14" id="KW-0479">Metal-binding</keyword>
<evidence type="ECO:0000259" key="16">
    <source>
        <dbReference type="Pfam" id="PF02775"/>
    </source>
</evidence>
<dbReference type="AlphaFoldDB" id="A0A1H3JUH7"/>
<gene>
    <name evidence="18" type="ORF">SAMN05192546_10299</name>
</gene>
<dbReference type="SUPFAM" id="SSF52518">
    <property type="entry name" value="Thiamin diphosphate-binding fold (THDP-binding)"/>
    <property type="match status" value="2"/>
</dbReference>
<evidence type="ECO:0000256" key="8">
    <source>
        <dbReference type="ARBA" id="ARBA00022723"/>
    </source>
</evidence>
<evidence type="ECO:0000256" key="10">
    <source>
        <dbReference type="ARBA" id="ARBA00022842"/>
    </source>
</evidence>
<dbReference type="InterPro" id="IPR045229">
    <property type="entry name" value="TPP_enz"/>
</dbReference>
<dbReference type="GO" id="GO:0009099">
    <property type="term" value="P:L-valine biosynthetic process"/>
    <property type="evidence" value="ECO:0007669"/>
    <property type="project" value="UniProtKB-UniPathway"/>
</dbReference>
<evidence type="ECO:0000256" key="2">
    <source>
        <dbReference type="ARBA" id="ARBA00005025"/>
    </source>
</evidence>
<dbReference type="CDD" id="cd02015">
    <property type="entry name" value="TPP_AHAS"/>
    <property type="match status" value="1"/>
</dbReference>
<dbReference type="InterPro" id="IPR039368">
    <property type="entry name" value="AHAS_TPP"/>
</dbReference>
<comment type="cofactor">
    <cofactor evidence="14">
        <name>thiamine diphosphate</name>
        <dbReference type="ChEBI" id="CHEBI:58937"/>
    </cofactor>
    <text evidence="14">Binds 1 thiamine pyrophosphate per subunit.</text>
</comment>
<keyword evidence="5 14" id="KW-0028">Amino-acid biosynthesis</keyword>
<dbReference type="RefSeq" id="WP_093310803.1">
    <property type="nucleotide sequence ID" value="NZ_FNPV01000002.1"/>
</dbReference>
<evidence type="ECO:0000256" key="14">
    <source>
        <dbReference type="RuleBase" id="RU003591"/>
    </source>
</evidence>
<protein>
    <recommendedName>
        <fullName evidence="4 14">Acetolactate synthase</fullName>
        <ecNumber evidence="4 14">2.2.1.6</ecNumber>
    </recommendedName>
</protein>
<proteinExistence type="inferred from homology"/>
<dbReference type="FunFam" id="3.40.50.1220:FF:000008">
    <property type="entry name" value="Acetolactate synthase"/>
    <property type="match status" value="1"/>
</dbReference>
<keyword evidence="10 14" id="KW-0460">Magnesium</keyword>
<keyword evidence="11 14" id="KW-0786">Thiamine pyrophosphate</keyword>
<dbReference type="GO" id="GO:0030976">
    <property type="term" value="F:thiamine pyrophosphate binding"/>
    <property type="evidence" value="ECO:0007669"/>
    <property type="project" value="UniProtKB-UniRule"/>
</dbReference>
<dbReference type="Pfam" id="PF00205">
    <property type="entry name" value="TPP_enzyme_M"/>
    <property type="match status" value="1"/>
</dbReference>
<evidence type="ECO:0000256" key="5">
    <source>
        <dbReference type="ARBA" id="ARBA00022605"/>
    </source>
</evidence>
<keyword evidence="7 14" id="KW-0808">Transferase</keyword>
<dbReference type="InterPro" id="IPR012846">
    <property type="entry name" value="Acetolactate_synth_lsu"/>
</dbReference>
<evidence type="ECO:0000256" key="3">
    <source>
        <dbReference type="ARBA" id="ARBA00007812"/>
    </source>
</evidence>
<evidence type="ECO:0000256" key="6">
    <source>
        <dbReference type="ARBA" id="ARBA00022630"/>
    </source>
</evidence>
<evidence type="ECO:0000259" key="17">
    <source>
        <dbReference type="Pfam" id="PF02776"/>
    </source>
</evidence>
<feature type="domain" description="Thiamine pyrophosphate enzyme N-terminal TPP-binding" evidence="17">
    <location>
        <begin position="4"/>
        <end position="119"/>
    </location>
</feature>
<evidence type="ECO:0000256" key="13">
    <source>
        <dbReference type="ARBA" id="ARBA00048670"/>
    </source>
</evidence>
<dbReference type="GO" id="GO:0050660">
    <property type="term" value="F:flavin adenine dinucleotide binding"/>
    <property type="evidence" value="ECO:0007669"/>
    <property type="project" value="InterPro"/>
</dbReference>
<dbReference type="Pfam" id="PF02776">
    <property type="entry name" value="TPP_enzyme_N"/>
    <property type="match status" value="1"/>
</dbReference>
<comment type="pathway">
    <text evidence="1 14">Amino-acid biosynthesis; L-isoleucine biosynthesis; L-isoleucine from 2-oxobutanoate: step 1/4.</text>
</comment>
<dbReference type="GO" id="GO:0005948">
    <property type="term" value="C:acetolactate synthase complex"/>
    <property type="evidence" value="ECO:0007669"/>
    <property type="project" value="TreeGrafter"/>
</dbReference>
<dbReference type="InterPro" id="IPR012001">
    <property type="entry name" value="Thiamin_PyroP_enz_TPP-bd_dom"/>
</dbReference>
<keyword evidence="19" id="KW-1185">Reference proteome</keyword>
<evidence type="ECO:0000256" key="9">
    <source>
        <dbReference type="ARBA" id="ARBA00022827"/>
    </source>
</evidence>
<evidence type="ECO:0000256" key="4">
    <source>
        <dbReference type="ARBA" id="ARBA00013145"/>
    </source>
</evidence>
<evidence type="ECO:0000313" key="19">
    <source>
        <dbReference type="Proteomes" id="UP000199230"/>
    </source>
</evidence>
<dbReference type="GO" id="GO:0003984">
    <property type="term" value="F:acetolactate synthase activity"/>
    <property type="evidence" value="ECO:0007669"/>
    <property type="project" value="UniProtKB-EC"/>
</dbReference>
<comment type="pathway">
    <text evidence="2 14">Amino-acid biosynthesis; L-valine biosynthesis; L-valine from pyruvate: step 1/4.</text>
</comment>
<keyword evidence="12 14" id="KW-0100">Branched-chain amino acid biosynthesis</keyword>
<dbReference type="PANTHER" id="PTHR18968">
    <property type="entry name" value="THIAMINE PYROPHOSPHATE ENZYMES"/>
    <property type="match status" value="1"/>
</dbReference>